<evidence type="ECO:0000313" key="2">
    <source>
        <dbReference type="EMBL" id="KAH3893134.1"/>
    </source>
</evidence>
<organism evidence="2 3">
    <name type="scientific">Dreissena polymorpha</name>
    <name type="common">Zebra mussel</name>
    <name type="synonym">Mytilus polymorpha</name>
    <dbReference type="NCBI Taxonomy" id="45954"/>
    <lineage>
        <taxon>Eukaryota</taxon>
        <taxon>Metazoa</taxon>
        <taxon>Spiralia</taxon>
        <taxon>Lophotrochozoa</taxon>
        <taxon>Mollusca</taxon>
        <taxon>Bivalvia</taxon>
        <taxon>Autobranchia</taxon>
        <taxon>Heteroconchia</taxon>
        <taxon>Euheterodonta</taxon>
        <taxon>Imparidentia</taxon>
        <taxon>Neoheterodontei</taxon>
        <taxon>Myida</taxon>
        <taxon>Dreissenoidea</taxon>
        <taxon>Dreissenidae</taxon>
        <taxon>Dreissena</taxon>
    </lineage>
</organism>
<protein>
    <submittedName>
        <fullName evidence="2">Uncharacterized protein</fullName>
    </submittedName>
</protein>
<dbReference type="Pfam" id="PF14377">
    <property type="entry name" value="UBM"/>
    <property type="match status" value="1"/>
</dbReference>
<keyword evidence="1" id="KW-0808">Transferase</keyword>
<dbReference type="EMBL" id="JAIWYP010000001">
    <property type="protein sequence ID" value="KAH3893134.1"/>
    <property type="molecule type" value="Genomic_DNA"/>
</dbReference>
<dbReference type="AlphaFoldDB" id="A0A9D4NGC8"/>
<sequence length="59" mass="6781">MSWFITLIIITQKQKSLQARTREQQQNTAPGGMEVSPEFLAALPPNIQEEVRDCFVLYN</sequence>
<dbReference type="InterPro" id="IPR025527">
    <property type="entry name" value="HUWE1/Rev1_UBM"/>
</dbReference>
<reference evidence="2" key="2">
    <citation type="submission" date="2020-11" db="EMBL/GenBank/DDBJ databases">
        <authorList>
            <person name="McCartney M.A."/>
            <person name="Auch B."/>
            <person name="Kono T."/>
            <person name="Mallez S."/>
            <person name="Becker A."/>
            <person name="Gohl D.M."/>
            <person name="Silverstein K.A.T."/>
            <person name="Koren S."/>
            <person name="Bechman K.B."/>
            <person name="Herman A."/>
            <person name="Abrahante J.E."/>
            <person name="Garbe J."/>
        </authorList>
    </citation>
    <scope>NUCLEOTIDE SEQUENCE</scope>
    <source>
        <strain evidence="2">Duluth1</strain>
        <tissue evidence="2">Whole animal</tissue>
    </source>
</reference>
<gene>
    <name evidence="2" type="ORF">DPMN_017278</name>
</gene>
<reference evidence="2" key="1">
    <citation type="journal article" date="2019" name="bioRxiv">
        <title>The Genome of the Zebra Mussel, Dreissena polymorpha: A Resource for Invasive Species Research.</title>
        <authorList>
            <person name="McCartney M.A."/>
            <person name="Auch B."/>
            <person name="Kono T."/>
            <person name="Mallez S."/>
            <person name="Zhang Y."/>
            <person name="Obille A."/>
            <person name="Becker A."/>
            <person name="Abrahante J.E."/>
            <person name="Garbe J."/>
            <person name="Badalamenti J.P."/>
            <person name="Herman A."/>
            <person name="Mangelson H."/>
            <person name="Liachko I."/>
            <person name="Sullivan S."/>
            <person name="Sone E.D."/>
            <person name="Koren S."/>
            <person name="Silverstein K.A.T."/>
            <person name="Beckman K.B."/>
            <person name="Gohl D.M."/>
        </authorList>
    </citation>
    <scope>NUCLEOTIDE SEQUENCE</scope>
    <source>
        <strain evidence="2">Duluth1</strain>
        <tissue evidence="2">Whole animal</tissue>
    </source>
</reference>
<dbReference type="GO" id="GO:0016740">
    <property type="term" value="F:transferase activity"/>
    <property type="evidence" value="ECO:0007669"/>
    <property type="project" value="UniProtKB-KW"/>
</dbReference>
<evidence type="ECO:0000256" key="1">
    <source>
        <dbReference type="ARBA" id="ARBA00022679"/>
    </source>
</evidence>
<keyword evidence="3" id="KW-1185">Reference proteome</keyword>
<proteinExistence type="predicted"/>
<evidence type="ECO:0000313" key="3">
    <source>
        <dbReference type="Proteomes" id="UP000828390"/>
    </source>
</evidence>
<accession>A0A9D4NGC8</accession>
<name>A0A9D4NGC8_DREPO</name>
<comment type="caution">
    <text evidence="2">The sequence shown here is derived from an EMBL/GenBank/DDBJ whole genome shotgun (WGS) entry which is preliminary data.</text>
</comment>
<dbReference type="Proteomes" id="UP000828390">
    <property type="component" value="Unassembled WGS sequence"/>
</dbReference>